<organism evidence="1 2">
    <name type="scientific">Agrococcus casei LMG 22410</name>
    <dbReference type="NCBI Taxonomy" id="1255656"/>
    <lineage>
        <taxon>Bacteria</taxon>
        <taxon>Bacillati</taxon>
        <taxon>Actinomycetota</taxon>
        <taxon>Actinomycetes</taxon>
        <taxon>Micrococcales</taxon>
        <taxon>Microbacteriaceae</taxon>
        <taxon>Agrococcus</taxon>
    </lineage>
</organism>
<proteinExistence type="predicted"/>
<evidence type="ECO:0008006" key="3">
    <source>
        <dbReference type="Google" id="ProtNLM"/>
    </source>
</evidence>
<accession>A0A1R4FJM3</accession>
<evidence type="ECO:0000313" key="2">
    <source>
        <dbReference type="Proteomes" id="UP000195787"/>
    </source>
</evidence>
<dbReference type="RefSeq" id="WP_086991425.1">
    <property type="nucleotide sequence ID" value="NZ_FUHU01000025.1"/>
</dbReference>
<dbReference type="GeneID" id="303172535"/>
<gene>
    <name evidence="1" type="ORF">CZ674_04850</name>
</gene>
<reference evidence="1 2" key="1">
    <citation type="submission" date="2017-02" db="EMBL/GenBank/DDBJ databases">
        <authorList>
            <person name="Peterson S.W."/>
        </authorList>
    </citation>
    <scope>NUCLEOTIDE SEQUENCE [LARGE SCALE GENOMIC DNA]</scope>
    <source>
        <strain evidence="1 2">LMG 22410</strain>
    </source>
</reference>
<dbReference type="Proteomes" id="UP000195787">
    <property type="component" value="Unassembled WGS sequence"/>
</dbReference>
<protein>
    <recommendedName>
        <fullName evidence="3">Homeodomain-like domain-containing protein</fullName>
    </recommendedName>
</protein>
<sequence>MAAGHVLRGDRLRRLFMLSMGEQLGNPRTSAIARELGVSAGTVRRWIRDGIPKKRESDVAVLVRPSTELLAQERKELEDAQRVAKSLDALDAGAGVPMWAARSWLVPHRLVLFRHDAYGVIVPRVSVAESSAKARKHQLQGLARSANYARVVRAEWVFPSKYHAQVARLQLLEELLPYRVQLREGILDRGATQAWLSEARTPRLPWMRFYRVPRAGRGTIGELARSSSSLTAAEKRVLRNHDRRAARARQLELDPAVVMVGR</sequence>
<keyword evidence="2" id="KW-1185">Reference proteome</keyword>
<dbReference type="OrthoDB" id="4701032at2"/>
<name>A0A1R4FJM3_9MICO</name>
<evidence type="ECO:0000313" key="1">
    <source>
        <dbReference type="EMBL" id="SJM56043.1"/>
    </source>
</evidence>
<dbReference type="EMBL" id="FUHU01000025">
    <property type="protein sequence ID" value="SJM56043.1"/>
    <property type="molecule type" value="Genomic_DNA"/>
</dbReference>
<dbReference type="AlphaFoldDB" id="A0A1R4FJM3"/>